<evidence type="ECO:0000259" key="2">
    <source>
        <dbReference type="PROSITE" id="PS52006"/>
    </source>
</evidence>
<dbReference type="AlphaFoldDB" id="A0A6G1HFE0"/>
<gene>
    <name evidence="3" type="ORF">K402DRAFT_389120</name>
</gene>
<feature type="chain" id="PRO_5026353193" evidence="1">
    <location>
        <begin position="20"/>
        <end position="445"/>
    </location>
</feature>
<dbReference type="PANTHER" id="PTHR38165">
    <property type="match status" value="1"/>
</dbReference>
<protein>
    <submittedName>
        <fullName evidence="3">Glycoside hydrolase family 64 protein</fullName>
    </submittedName>
</protein>
<dbReference type="InterPro" id="IPR037398">
    <property type="entry name" value="Glyco_hydro_64_fam"/>
</dbReference>
<feature type="domain" description="GH64" evidence="2">
    <location>
        <begin position="69"/>
        <end position="429"/>
    </location>
</feature>
<keyword evidence="4" id="KW-1185">Reference proteome</keyword>
<evidence type="ECO:0000313" key="4">
    <source>
        <dbReference type="Proteomes" id="UP000800041"/>
    </source>
</evidence>
<dbReference type="Gene3D" id="2.60.110.10">
    <property type="entry name" value="Thaumatin"/>
    <property type="match status" value="1"/>
</dbReference>
<keyword evidence="3" id="KW-0378">Hydrolase</keyword>
<dbReference type="Gene3D" id="3.30.920.50">
    <property type="entry name" value="Beta-1,3-glucanase, C-terminal domain"/>
    <property type="match status" value="1"/>
</dbReference>
<dbReference type="Pfam" id="PF16483">
    <property type="entry name" value="Glyco_hydro_64"/>
    <property type="match status" value="1"/>
</dbReference>
<dbReference type="InterPro" id="IPR037176">
    <property type="entry name" value="Osmotin/thaumatin-like_sf"/>
</dbReference>
<dbReference type="PANTHER" id="PTHR38165:SF1">
    <property type="entry name" value="GLUCANASE B"/>
    <property type="match status" value="1"/>
</dbReference>
<evidence type="ECO:0000313" key="3">
    <source>
        <dbReference type="EMBL" id="KAF1991739.1"/>
    </source>
</evidence>
<dbReference type="OrthoDB" id="10058186at2759"/>
<dbReference type="Proteomes" id="UP000800041">
    <property type="component" value="Unassembled WGS sequence"/>
</dbReference>
<dbReference type="EMBL" id="ML977139">
    <property type="protein sequence ID" value="KAF1991739.1"/>
    <property type="molecule type" value="Genomic_DNA"/>
</dbReference>
<sequence>MRAFIAVAAFAAFFGQALAAPIASAYPQDGGIIVTPGDVNDVIITAENTVNGTIHPNATLFRTASVSAVEQLPFEFVNNFGGGQVNAYVTGKDSQNNLVMLKADGTWYYPNPHGATSPQPITEDIKIPLGSQGSTTKIKLPGYISSGRIYFAEGKLQFFTLMGGNGQASLVEPSAVNPSDPSAGINWGFVELTNNESGGLFANISYVDFVGLVLGMSMTAGDGSVQTAQGLAPEAVANICSDLASLGSDSTWPNLCMKTSNGSPIRVISPYQYMQLVPGSFDGYFNDYNDKVWSKYATDTLTINTQTSAGNVACKIDGDLLTCDGDNRGYAKPSAGDVFGCNSGPFAIREGDNAIHYAVVPRLCAAWTRTTMLIDGGDVQPALGADKFYSGEPTSRYSQSVHKFEVDGKGYAFAYDDVTPDGLTNQAGVVADANPQVLRIHVGGF</sequence>
<feature type="signal peptide" evidence="1">
    <location>
        <begin position="1"/>
        <end position="19"/>
    </location>
</feature>
<proteinExistence type="predicted"/>
<dbReference type="GO" id="GO:0016787">
    <property type="term" value="F:hydrolase activity"/>
    <property type="evidence" value="ECO:0007669"/>
    <property type="project" value="UniProtKB-KW"/>
</dbReference>
<dbReference type="InterPro" id="IPR032477">
    <property type="entry name" value="Glyco_hydro_64"/>
</dbReference>
<dbReference type="InterPro" id="IPR042517">
    <property type="entry name" value="Glyco_hydro_64_N_2"/>
</dbReference>
<name>A0A6G1HFE0_9PEZI</name>
<dbReference type="CDD" id="cd09220">
    <property type="entry name" value="GH64-GluB-like"/>
    <property type="match status" value="1"/>
</dbReference>
<organism evidence="3 4">
    <name type="scientific">Aulographum hederae CBS 113979</name>
    <dbReference type="NCBI Taxonomy" id="1176131"/>
    <lineage>
        <taxon>Eukaryota</taxon>
        <taxon>Fungi</taxon>
        <taxon>Dikarya</taxon>
        <taxon>Ascomycota</taxon>
        <taxon>Pezizomycotina</taxon>
        <taxon>Dothideomycetes</taxon>
        <taxon>Pleosporomycetidae</taxon>
        <taxon>Aulographales</taxon>
        <taxon>Aulographaceae</taxon>
    </lineage>
</organism>
<keyword evidence="1" id="KW-0732">Signal</keyword>
<evidence type="ECO:0000256" key="1">
    <source>
        <dbReference type="SAM" id="SignalP"/>
    </source>
</evidence>
<reference evidence="3" key="1">
    <citation type="journal article" date="2020" name="Stud. Mycol.">
        <title>101 Dothideomycetes genomes: a test case for predicting lifestyles and emergence of pathogens.</title>
        <authorList>
            <person name="Haridas S."/>
            <person name="Albert R."/>
            <person name="Binder M."/>
            <person name="Bloem J."/>
            <person name="Labutti K."/>
            <person name="Salamov A."/>
            <person name="Andreopoulos B."/>
            <person name="Baker S."/>
            <person name="Barry K."/>
            <person name="Bills G."/>
            <person name="Bluhm B."/>
            <person name="Cannon C."/>
            <person name="Castanera R."/>
            <person name="Culley D."/>
            <person name="Daum C."/>
            <person name="Ezra D."/>
            <person name="Gonzalez J."/>
            <person name="Henrissat B."/>
            <person name="Kuo A."/>
            <person name="Liang C."/>
            <person name="Lipzen A."/>
            <person name="Lutzoni F."/>
            <person name="Magnuson J."/>
            <person name="Mondo S."/>
            <person name="Nolan M."/>
            <person name="Ohm R."/>
            <person name="Pangilinan J."/>
            <person name="Park H.-J."/>
            <person name="Ramirez L."/>
            <person name="Alfaro M."/>
            <person name="Sun H."/>
            <person name="Tritt A."/>
            <person name="Yoshinaga Y."/>
            <person name="Zwiers L.-H."/>
            <person name="Turgeon B."/>
            <person name="Goodwin S."/>
            <person name="Spatafora J."/>
            <person name="Crous P."/>
            <person name="Grigoriev I."/>
        </authorList>
    </citation>
    <scope>NUCLEOTIDE SEQUENCE</scope>
    <source>
        <strain evidence="3">CBS 113979</strain>
    </source>
</reference>
<dbReference type="PROSITE" id="PS52006">
    <property type="entry name" value="GH64"/>
    <property type="match status" value="1"/>
</dbReference>
<accession>A0A6G1HFE0</accession>